<dbReference type="KEGG" id="mko:MKLM6_3582"/>
<keyword evidence="3" id="KW-0479">Metal-binding</keyword>
<keyword evidence="2" id="KW-0575">Peroxidase</keyword>
<proteinExistence type="predicted"/>
<keyword evidence="7" id="KW-1185">Reference proteome</keyword>
<name>A0A291INB9_9GAMM</name>
<keyword evidence="4" id="KW-0560">Oxidoreductase</keyword>
<dbReference type="PROSITE" id="PS51404">
    <property type="entry name" value="DYP_PEROXIDASE"/>
    <property type="match status" value="1"/>
</dbReference>
<dbReference type="NCBIfam" id="TIGR01413">
    <property type="entry name" value="Dyp_perox_fam"/>
    <property type="match status" value="1"/>
</dbReference>
<evidence type="ECO:0000256" key="5">
    <source>
        <dbReference type="ARBA" id="ARBA00023004"/>
    </source>
</evidence>
<dbReference type="GO" id="GO:0005829">
    <property type="term" value="C:cytosol"/>
    <property type="evidence" value="ECO:0007669"/>
    <property type="project" value="TreeGrafter"/>
</dbReference>
<dbReference type="PANTHER" id="PTHR30521">
    <property type="entry name" value="DEFERROCHELATASE/PEROXIDASE"/>
    <property type="match status" value="1"/>
</dbReference>
<evidence type="ECO:0000313" key="6">
    <source>
        <dbReference type="EMBL" id="OAI27686.1"/>
    </source>
</evidence>
<dbReference type="GO" id="GO:0020037">
    <property type="term" value="F:heme binding"/>
    <property type="evidence" value="ECO:0007669"/>
    <property type="project" value="InterPro"/>
</dbReference>
<keyword evidence="5" id="KW-0408">Iron</keyword>
<dbReference type="GO" id="GO:0004601">
    <property type="term" value="F:peroxidase activity"/>
    <property type="evidence" value="ECO:0007669"/>
    <property type="project" value="UniProtKB-KW"/>
</dbReference>
<dbReference type="InterPro" id="IPR011008">
    <property type="entry name" value="Dimeric_a/b-barrel"/>
</dbReference>
<dbReference type="RefSeq" id="WP_064026008.1">
    <property type="nucleotide sequence ID" value="NZ_CP023669.1"/>
</dbReference>
<dbReference type="PANTHER" id="PTHR30521:SF5">
    <property type="entry name" value="BLR4509 PROTEIN"/>
    <property type="match status" value="1"/>
</dbReference>
<evidence type="ECO:0000256" key="3">
    <source>
        <dbReference type="ARBA" id="ARBA00022723"/>
    </source>
</evidence>
<evidence type="ECO:0000256" key="2">
    <source>
        <dbReference type="ARBA" id="ARBA00022559"/>
    </source>
</evidence>
<reference evidence="6 7" key="1">
    <citation type="submission" date="2016-03" db="EMBL/GenBank/DDBJ databases">
        <authorList>
            <person name="Heylen K."/>
            <person name="De Vos P."/>
            <person name="Vekeman B."/>
        </authorList>
    </citation>
    <scope>NUCLEOTIDE SEQUENCE [LARGE SCALE GENOMIC DNA]</scope>
    <source>
        <strain evidence="6 7">R-49807</strain>
    </source>
</reference>
<dbReference type="Pfam" id="PF20628">
    <property type="entry name" value="Dyp_perox_C"/>
    <property type="match status" value="1"/>
</dbReference>
<dbReference type="GO" id="GO:0046872">
    <property type="term" value="F:metal ion binding"/>
    <property type="evidence" value="ECO:0007669"/>
    <property type="project" value="UniProtKB-KW"/>
</dbReference>
<sequence length="447" mass="49704">MTTIKLDEVQGIVFSGYNKYMANASYYLLRIEDAGKTKAWLKNLVDSGRISHGAEKPDDTTENRLNLAISYPGYCKLEADEAKRYSFELSFREGMNSEHRSALLGDRGPNDPGKWSWGNGNKEVDILLILFSKDDAIHAASCSSFEKGFKAAGLSKIDRLDAGAKVQNQHGFVREHFGFADGISDPVVDGFPTVTGTGEIATGEFLLGYPNQYDGKKTQMPVSEQFGANGTYLVFRQLKQNVGEFWQFINDEAKRQGIDPEYLAAKFVGRWKSGAVVAPGEKTDPDKINNSFTFANDKDGTGCPFGSHIRRANPRGVGLGENEAESLKVANRHRILRRGRSYGSFLEDPSQDTGKDERGLLFICLNANIERQFEFVQHTWINNLKFAGLYDEDDPLIGSALETDRKFTIQDEPLRRRVCGFQQFVTTRGGAYFFLPSLTALGMLAAS</sequence>
<dbReference type="SUPFAM" id="SSF54909">
    <property type="entry name" value="Dimeric alpha+beta barrel"/>
    <property type="match status" value="1"/>
</dbReference>
<dbReference type="Proteomes" id="UP000077734">
    <property type="component" value="Unassembled WGS sequence"/>
</dbReference>
<evidence type="ECO:0000313" key="7">
    <source>
        <dbReference type="Proteomes" id="UP000077734"/>
    </source>
</evidence>
<dbReference type="EMBL" id="LUUL01000062">
    <property type="protein sequence ID" value="OAI27686.1"/>
    <property type="molecule type" value="Genomic_DNA"/>
</dbReference>
<gene>
    <name evidence="6" type="ORF">A1356_08255</name>
</gene>
<dbReference type="AlphaFoldDB" id="A0A291INB9"/>
<protein>
    <submittedName>
        <fullName evidence="6">Uncharacterized protein</fullName>
    </submittedName>
</protein>
<evidence type="ECO:0000256" key="4">
    <source>
        <dbReference type="ARBA" id="ARBA00023002"/>
    </source>
</evidence>
<dbReference type="InterPro" id="IPR048328">
    <property type="entry name" value="Dyp_perox_C"/>
</dbReference>
<evidence type="ECO:0000256" key="1">
    <source>
        <dbReference type="ARBA" id="ARBA00001970"/>
    </source>
</evidence>
<organism evidence="6 7">
    <name type="scientific">Methylomonas koyamae</name>
    <dbReference type="NCBI Taxonomy" id="702114"/>
    <lineage>
        <taxon>Bacteria</taxon>
        <taxon>Pseudomonadati</taxon>
        <taxon>Pseudomonadota</taxon>
        <taxon>Gammaproteobacteria</taxon>
        <taxon>Methylococcales</taxon>
        <taxon>Methylococcaceae</taxon>
        <taxon>Methylomonas</taxon>
    </lineage>
</organism>
<accession>A0A291INB9</accession>
<comment type="cofactor">
    <cofactor evidence="1">
        <name>heme b</name>
        <dbReference type="ChEBI" id="CHEBI:60344"/>
    </cofactor>
</comment>
<comment type="caution">
    <text evidence="6">The sequence shown here is derived from an EMBL/GenBank/DDBJ whole genome shotgun (WGS) entry which is preliminary data.</text>
</comment>
<dbReference type="InterPro" id="IPR006314">
    <property type="entry name" value="Dyp_peroxidase"/>
</dbReference>